<keyword evidence="3" id="KW-0812">Transmembrane</keyword>
<evidence type="ECO:0000256" key="1">
    <source>
        <dbReference type="ARBA" id="ARBA00004141"/>
    </source>
</evidence>
<organism evidence="5 6">
    <name type="scientific">Lipomyces tetrasporus</name>
    <dbReference type="NCBI Taxonomy" id="54092"/>
    <lineage>
        <taxon>Eukaryota</taxon>
        <taxon>Fungi</taxon>
        <taxon>Dikarya</taxon>
        <taxon>Ascomycota</taxon>
        <taxon>Saccharomycotina</taxon>
        <taxon>Lipomycetes</taxon>
        <taxon>Lipomycetales</taxon>
        <taxon>Lipomycetaceae</taxon>
        <taxon>Lipomyces</taxon>
    </lineage>
</organism>
<dbReference type="Gene3D" id="1.20.1250.20">
    <property type="entry name" value="MFS general substrate transporter like domains"/>
    <property type="match status" value="2"/>
</dbReference>
<dbReference type="InterPro" id="IPR011701">
    <property type="entry name" value="MFS"/>
</dbReference>
<dbReference type="EMBL" id="JARPMG010000013">
    <property type="protein sequence ID" value="KAJ8096748.1"/>
    <property type="molecule type" value="Genomic_DNA"/>
</dbReference>
<gene>
    <name evidence="5" type="ORF">POJ06DRAFT_297707</name>
</gene>
<feature type="transmembrane region" description="Helical" evidence="3">
    <location>
        <begin position="185"/>
        <end position="206"/>
    </location>
</feature>
<evidence type="ECO:0000259" key="4">
    <source>
        <dbReference type="PROSITE" id="PS50850"/>
    </source>
</evidence>
<feature type="transmembrane region" description="Helical" evidence="3">
    <location>
        <begin position="230"/>
        <end position="253"/>
    </location>
</feature>
<dbReference type="InterPro" id="IPR020846">
    <property type="entry name" value="MFS_dom"/>
</dbReference>
<sequence length="424" mass="46208">MEPADITEKKQTDDDSCPNGGVEAWLVVLGAWCALFGSFGVFNCVGILQALVEHPSIVELLFGQYFLDFATYSFFYHFCGVQIALQGPIFDAHGLKPLIIAGSVRFMSSLMLFSLCQEYYQFFLYFSVLNGISSSLLFTPSIAAVNHWFYARRGLVSGLCWTGGGIGGVIFPIVFRALIPRVGFAWSFRIVGFICLVSCLLSILLLRTRLPPNKVGSGTVDFRAFKERPFVFTTAAIFLLEWAHMIAITYFPSFALSKGGVGASFSYQFLAIMNSASVFGRWVPGYMADCWGRFNVMVVTTSACAMFAIAFWTSSAAMSEANFPLMITFMILYGFSSGTGVSLTPVFVAQICETKDYGKRYGTAYSFASIAALTGVPIAGQILKTQNGSYVGLAAFCGSCYIGSMICFALAKATSTGQKFLGIY</sequence>
<evidence type="ECO:0000256" key="2">
    <source>
        <dbReference type="ARBA" id="ARBA00006727"/>
    </source>
</evidence>
<feature type="transmembrane region" description="Helical" evidence="3">
    <location>
        <begin position="294"/>
        <end position="313"/>
    </location>
</feature>
<feature type="transmembrane region" description="Helical" evidence="3">
    <location>
        <begin position="325"/>
        <end position="349"/>
    </location>
</feature>
<feature type="domain" description="Major facilitator superfamily (MFS) profile" evidence="4">
    <location>
        <begin position="30"/>
        <end position="415"/>
    </location>
</feature>
<evidence type="ECO:0000313" key="6">
    <source>
        <dbReference type="Proteomes" id="UP001217417"/>
    </source>
</evidence>
<dbReference type="GeneID" id="80885791"/>
<dbReference type="GO" id="GO:0016020">
    <property type="term" value="C:membrane"/>
    <property type="evidence" value="ECO:0007669"/>
    <property type="project" value="UniProtKB-SubCell"/>
</dbReference>
<feature type="transmembrane region" description="Helical" evidence="3">
    <location>
        <begin position="265"/>
        <end position="282"/>
    </location>
</feature>
<dbReference type="InterPro" id="IPR036259">
    <property type="entry name" value="MFS_trans_sf"/>
</dbReference>
<feature type="transmembrane region" description="Helical" evidence="3">
    <location>
        <begin position="155"/>
        <end position="179"/>
    </location>
</feature>
<comment type="subcellular location">
    <subcellularLocation>
        <location evidence="1">Membrane</location>
        <topology evidence="1">Multi-pass membrane protein</topology>
    </subcellularLocation>
</comment>
<proteinExistence type="inferred from homology"/>
<dbReference type="Proteomes" id="UP001217417">
    <property type="component" value="Unassembled WGS sequence"/>
</dbReference>
<evidence type="ECO:0000313" key="5">
    <source>
        <dbReference type="EMBL" id="KAJ8096748.1"/>
    </source>
</evidence>
<dbReference type="GO" id="GO:0022857">
    <property type="term" value="F:transmembrane transporter activity"/>
    <property type="evidence" value="ECO:0007669"/>
    <property type="project" value="InterPro"/>
</dbReference>
<dbReference type="PANTHER" id="PTHR11360:SF240">
    <property type="entry name" value="MONOCARBOXYLATE TRANSPORTER (EUROFUNG)-RELATED"/>
    <property type="match status" value="1"/>
</dbReference>
<accession>A0AAD7QK63</accession>
<feature type="transmembrane region" description="Helical" evidence="3">
    <location>
        <begin position="24"/>
        <end position="52"/>
    </location>
</feature>
<dbReference type="InterPro" id="IPR050327">
    <property type="entry name" value="Proton-linked_MCT"/>
</dbReference>
<keyword evidence="6" id="KW-1185">Reference proteome</keyword>
<dbReference type="Pfam" id="PF07690">
    <property type="entry name" value="MFS_1"/>
    <property type="match status" value="1"/>
</dbReference>
<feature type="transmembrane region" description="Helical" evidence="3">
    <location>
        <begin position="122"/>
        <end position="143"/>
    </location>
</feature>
<feature type="transmembrane region" description="Helical" evidence="3">
    <location>
        <begin position="361"/>
        <end position="383"/>
    </location>
</feature>
<dbReference type="RefSeq" id="XP_056040198.1">
    <property type="nucleotide sequence ID" value="XM_056190625.1"/>
</dbReference>
<comment type="similarity">
    <text evidence="2">Belongs to the major facilitator superfamily. Monocarboxylate porter (TC 2.A.1.13) family.</text>
</comment>
<keyword evidence="3" id="KW-1133">Transmembrane helix</keyword>
<protein>
    <submittedName>
        <fullName evidence="5">Major facilitator superfamily domain-containing protein</fullName>
    </submittedName>
</protein>
<dbReference type="PROSITE" id="PS50850">
    <property type="entry name" value="MFS"/>
    <property type="match status" value="1"/>
</dbReference>
<comment type="caution">
    <text evidence="5">The sequence shown here is derived from an EMBL/GenBank/DDBJ whole genome shotgun (WGS) entry which is preliminary data.</text>
</comment>
<dbReference type="AlphaFoldDB" id="A0AAD7QK63"/>
<dbReference type="PANTHER" id="PTHR11360">
    <property type="entry name" value="MONOCARBOXYLATE TRANSPORTER"/>
    <property type="match status" value="1"/>
</dbReference>
<feature type="transmembrane region" description="Helical" evidence="3">
    <location>
        <begin position="389"/>
        <end position="411"/>
    </location>
</feature>
<reference evidence="5" key="1">
    <citation type="submission" date="2023-03" db="EMBL/GenBank/DDBJ databases">
        <title>Near-Complete genome sequence of Lipomyces tetrasporous NRRL Y-64009, an oleaginous yeast capable of growing on lignocellulosic hydrolysates.</title>
        <authorList>
            <consortium name="Lawrence Berkeley National Laboratory"/>
            <person name="Jagtap S.S."/>
            <person name="Liu J.-J."/>
            <person name="Walukiewicz H.E."/>
            <person name="Pangilinan J."/>
            <person name="Lipzen A."/>
            <person name="Ahrendt S."/>
            <person name="Koriabine M."/>
            <person name="Cobaugh K."/>
            <person name="Salamov A."/>
            <person name="Yoshinaga Y."/>
            <person name="Ng V."/>
            <person name="Daum C."/>
            <person name="Grigoriev I.V."/>
            <person name="Slininger P.J."/>
            <person name="Dien B.S."/>
            <person name="Jin Y.-S."/>
            <person name="Rao C.V."/>
        </authorList>
    </citation>
    <scope>NUCLEOTIDE SEQUENCE</scope>
    <source>
        <strain evidence="5">NRRL Y-64009</strain>
    </source>
</reference>
<name>A0AAD7QK63_9ASCO</name>
<dbReference type="SUPFAM" id="SSF103473">
    <property type="entry name" value="MFS general substrate transporter"/>
    <property type="match status" value="1"/>
</dbReference>
<evidence type="ECO:0000256" key="3">
    <source>
        <dbReference type="SAM" id="Phobius"/>
    </source>
</evidence>
<keyword evidence="3" id="KW-0472">Membrane</keyword>